<evidence type="ECO:0008006" key="3">
    <source>
        <dbReference type="Google" id="ProtNLM"/>
    </source>
</evidence>
<name>A0ABT1D2S3_9PROT</name>
<evidence type="ECO:0000313" key="1">
    <source>
        <dbReference type="EMBL" id="MCO6415907.1"/>
    </source>
</evidence>
<gene>
    <name evidence="1" type="ORF">JYK14_06915</name>
</gene>
<comment type="caution">
    <text evidence="1">The sequence shown here is derived from an EMBL/GenBank/DDBJ whole genome shotgun (WGS) entry which is preliminary data.</text>
</comment>
<keyword evidence="2" id="KW-1185">Reference proteome</keyword>
<protein>
    <recommendedName>
        <fullName evidence="3">EAL domain-containing protein</fullName>
    </recommendedName>
</protein>
<evidence type="ECO:0000313" key="2">
    <source>
        <dbReference type="Proteomes" id="UP001523392"/>
    </source>
</evidence>
<dbReference type="RefSeq" id="WP_252952520.1">
    <property type="nucleotide sequence ID" value="NZ_JAFIRR010000038.1"/>
</dbReference>
<organism evidence="1 2">
    <name type="scientific">Siccirubricoccus soli</name>
    <dbReference type="NCBI Taxonomy" id="2899147"/>
    <lineage>
        <taxon>Bacteria</taxon>
        <taxon>Pseudomonadati</taxon>
        <taxon>Pseudomonadota</taxon>
        <taxon>Alphaproteobacteria</taxon>
        <taxon>Acetobacterales</taxon>
        <taxon>Roseomonadaceae</taxon>
        <taxon>Siccirubricoccus</taxon>
    </lineage>
</organism>
<reference evidence="1 2" key="1">
    <citation type="submission" date="2021-12" db="EMBL/GenBank/DDBJ databases">
        <title>Siccirubricoccus leaddurans sp. nov., a high concentration Zn2+ tolerance bacterium.</title>
        <authorList>
            <person name="Cao Y."/>
        </authorList>
    </citation>
    <scope>NUCLEOTIDE SEQUENCE [LARGE SCALE GENOMIC DNA]</scope>
    <source>
        <strain evidence="1 2">KC 17139</strain>
    </source>
</reference>
<dbReference type="EMBL" id="JAFIRR010000038">
    <property type="protein sequence ID" value="MCO6415907.1"/>
    <property type="molecule type" value="Genomic_DNA"/>
</dbReference>
<proteinExistence type="predicted"/>
<dbReference type="Proteomes" id="UP001523392">
    <property type="component" value="Unassembled WGS sequence"/>
</dbReference>
<accession>A0ABT1D2S3</accession>
<sequence>MIPRAPDLPGTLPHALSTLGRNGAGDALALAQLLRGVVAAGVVRRALHLRLSDLGPDWNQPHHRRLVREALEPLLASSRAQLFELPQGDLVVVAPPFTRHLAAVEQALATMFAADAAEAEPPAGTPPFAVLRLPEEAAALLAAAEAGFGASPAVAPAPGEGEGAVTTADLAALELGLGHASLARFLRRRPVCRLVADGEGAEMLWEEWRPALGELSGALLGGADPTASPWLFRRLRRLLDRRLLVELARPEEVRRRGPCGLSLALETIGSPEFLRLDGMLGSTGRAGVVLALAAADALADPEGFRFATGFCRARGYRVALEVAELAALPLLPLDRLGIGLLRLRWSPGLPLEAQRLPGGLAAWLPKGRGAVVLAGADRAAAIGWGWEEGIALFEGRLVRPRS</sequence>